<reference evidence="2" key="1">
    <citation type="submission" date="2021-06" db="EMBL/GenBank/DDBJ databases">
        <title>50 bacteria genomes isolated from Dapeng, Shenzhen, China.</title>
        <authorList>
            <person name="Zheng W."/>
            <person name="Yu S."/>
            <person name="Huang Y."/>
        </authorList>
    </citation>
    <scope>NUCLEOTIDE SEQUENCE</scope>
    <source>
        <strain evidence="2">DP4N28-2</strain>
    </source>
</reference>
<organism evidence="2 3">
    <name type="scientific">Qipengyuania aquimaris</name>
    <dbReference type="NCBI Taxonomy" id="255984"/>
    <lineage>
        <taxon>Bacteria</taxon>
        <taxon>Pseudomonadati</taxon>
        <taxon>Pseudomonadota</taxon>
        <taxon>Alphaproteobacteria</taxon>
        <taxon>Sphingomonadales</taxon>
        <taxon>Erythrobacteraceae</taxon>
        <taxon>Qipengyuania</taxon>
    </lineage>
</organism>
<evidence type="ECO:0000313" key="3">
    <source>
        <dbReference type="Proteomes" id="UP000824927"/>
    </source>
</evidence>
<dbReference type="Proteomes" id="UP000824927">
    <property type="component" value="Unassembled WGS sequence"/>
</dbReference>
<feature type="chain" id="PRO_5040234932" evidence="1">
    <location>
        <begin position="21"/>
        <end position="171"/>
    </location>
</feature>
<sequence>MKKTCVLPALSILWLAPLSAQEAAPPPPPPDYDEVVFEAKLRGQPIAAWSLFVDGSGVWSEFEQEEGAPAYQYTRIYREIERGVTNYVGLERILRQLPKDVPDYDRCEQRVTDAAYGTIRMTSGARTIELAWNSGCFDEDYRAFMQTLTEADRYVAALGEDGRAMRTEKVE</sequence>
<proteinExistence type="predicted"/>
<dbReference type="RefSeq" id="WP_222404488.1">
    <property type="nucleotide sequence ID" value="NZ_JAHVKP010000001.1"/>
</dbReference>
<protein>
    <submittedName>
        <fullName evidence="2">Uncharacterized protein</fullName>
    </submittedName>
</protein>
<keyword evidence="1" id="KW-0732">Signal</keyword>
<gene>
    <name evidence="2" type="ORF">KUV31_03235</name>
</gene>
<name>A0A9Q3S018_9SPHN</name>
<feature type="signal peptide" evidence="1">
    <location>
        <begin position="1"/>
        <end position="20"/>
    </location>
</feature>
<evidence type="ECO:0000313" key="2">
    <source>
        <dbReference type="EMBL" id="MBY6217350.1"/>
    </source>
</evidence>
<evidence type="ECO:0000256" key="1">
    <source>
        <dbReference type="SAM" id="SignalP"/>
    </source>
</evidence>
<comment type="caution">
    <text evidence="2">The sequence shown here is derived from an EMBL/GenBank/DDBJ whole genome shotgun (WGS) entry which is preliminary data.</text>
</comment>
<dbReference type="AlphaFoldDB" id="A0A9Q3S018"/>
<dbReference type="EMBL" id="JAHVKP010000001">
    <property type="protein sequence ID" value="MBY6217350.1"/>
    <property type="molecule type" value="Genomic_DNA"/>
</dbReference>
<accession>A0A9Q3S018</accession>